<accession>A0ABR9KGG6</accession>
<evidence type="ECO:0000313" key="2">
    <source>
        <dbReference type="Proteomes" id="UP000661607"/>
    </source>
</evidence>
<reference evidence="1 2" key="1">
    <citation type="submission" date="2020-10" db="EMBL/GenBank/DDBJ databases">
        <title>Sequencing the genomes of 1000 actinobacteria strains.</title>
        <authorList>
            <person name="Klenk H.-P."/>
        </authorList>
    </citation>
    <scope>NUCLEOTIDE SEQUENCE [LARGE SCALE GENOMIC DNA]</scope>
    <source>
        <strain evidence="1 2">DSM 43748</strain>
    </source>
</reference>
<protein>
    <recommendedName>
        <fullName evidence="3">Secreted protein</fullName>
    </recommendedName>
</protein>
<sequence length="228" mass="24027">MRARSLVIGLLCVVAGLGAIVAGAYGLATELTRGPTTEEKTKASLRELALRWRYWSAERLFPAQLGDVGDTGFARRLGIAPESDCAKALDEAAARVVTPRGCERVLRATYADSSGTMLATLAVVVMKDSESARAALAAGKWETSGVRPAGFSGTVSARFDTGQEQERSATHRLNYLVLGTGGFADGRPRMAEADRTGLPGITAAAMDKLAGRLLKPVPACEVKEIVTC</sequence>
<dbReference type="RefSeq" id="WP_192776055.1">
    <property type="nucleotide sequence ID" value="NZ_BAAASY010000014.1"/>
</dbReference>
<dbReference type="Proteomes" id="UP000661607">
    <property type="component" value="Unassembled WGS sequence"/>
</dbReference>
<dbReference type="EMBL" id="JADBEF010000001">
    <property type="protein sequence ID" value="MBE1561074.1"/>
    <property type="molecule type" value="Genomic_DNA"/>
</dbReference>
<evidence type="ECO:0000313" key="1">
    <source>
        <dbReference type="EMBL" id="MBE1561074.1"/>
    </source>
</evidence>
<comment type="caution">
    <text evidence="1">The sequence shown here is derived from an EMBL/GenBank/DDBJ whole genome shotgun (WGS) entry which is preliminary data.</text>
</comment>
<gene>
    <name evidence="1" type="ORF">H4W81_003853</name>
</gene>
<evidence type="ECO:0008006" key="3">
    <source>
        <dbReference type="Google" id="ProtNLM"/>
    </source>
</evidence>
<organism evidence="1 2">
    <name type="scientific">Nonomuraea africana</name>
    <dbReference type="NCBI Taxonomy" id="46171"/>
    <lineage>
        <taxon>Bacteria</taxon>
        <taxon>Bacillati</taxon>
        <taxon>Actinomycetota</taxon>
        <taxon>Actinomycetes</taxon>
        <taxon>Streptosporangiales</taxon>
        <taxon>Streptosporangiaceae</taxon>
        <taxon>Nonomuraea</taxon>
    </lineage>
</organism>
<keyword evidence="2" id="KW-1185">Reference proteome</keyword>
<proteinExistence type="predicted"/>
<name>A0ABR9KGG6_9ACTN</name>